<dbReference type="InterPro" id="IPR011075">
    <property type="entry name" value="TetR_C"/>
</dbReference>
<dbReference type="PANTHER" id="PTHR30055:SF148">
    <property type="entry name" value="TETR-FAMILY TRANSCRIPTIONAL REGULATOR"/>
    <property type="match status" value="1"/>
</dbReference>
<dbReference type="PANTHER" id="PTHR30055">
    <property type="entry name" value="HTH-TYPE TRANSCRIPTIONAL REGULATOR RUTR"/>
    <property type="match status" value="1"/>
</dbReference>
<dbReference type="GO" id="GO:0003700">
    <property type="term" value="F:DNA-binding transcription factor activity"/>
    <property type="evidence" value="ECO:0007669"/>
    <property type="project" value="TreeGrafter"/>
</dbReference>
<dbReference type="GO" id="GO:0000976">
    <property type="term" value="F:transcription cis-regulatory region binding"/>
    <property type="evidence" value="ECO:0007669"/>
    <property type="project" value="TreeGrafter"/>
</dbReference>
<dbReference type="Proteomes" id="UP000271678">
    <property type="component" value="Unassembled WGS sequence"/>
</dbReference>
<dbReference type="AlphaFoldDB" id="A0A3M9M9R0"/>
<protein>
    <submittedName>
        <fullName evidence="6">TetR/AcrR family transcriptional regulator</fullName>
    </submittedName>
</protein>
<dbReference type="Gene3D" id="1.10.10.60">
    <property type="entry name" value="Homeodomain-like"/>
    <property type="match status" value="1"/>
</dbReference>
<keyword evidence="7" id="KW-1185">Reference proteome</keyword>
<keyword evidence="2 4" id="KW-0238">DNA-binding</keyword>
<dbReference type="Pfam" id="PF16859">
    <property type="entry name" value="TetR_C_11"/>
    <property type="match status" value="1"/>
</dbReference>
<dbReference type="InterPro" id="IPR009057">
    <property type="entry name" value="Homeodomain-like_sf"/>
</dbReference>
<dbReference type="Pfam" id="PF00440">
    <property type="entry name" value="TetR_N"/>
    <property type="match status" value="1"/>
</dbReference>
<dbReference type="SUPFAM" id="SSF48498">
    <property type="entry name" value="Tetracyclin repressor-like, C-terminal domain"/>
    <property type="match status" value="1"/>
</dbReference>
<evidence type="ECO:0000256" key="4">
    <source>
        <dbReference type="PROSITE-ProRule" id="PRU00335"/>
    </source>
</evidence>
<dbReference type="PROSITE" id="PS50977">
    <property type="entry name" value="HTH_TETR_2"/>
    <property type="match status" value="1"/>
</dbReference>
<evidence type="ECO:0000313" key="7">
    <source>
        <dbReference type="Proteomes" id="UP000271678"/>
    </source>
</evidence>
<feature type="DNA-binding region" description="H-T-H motif" evidence="4">
    <location>
        <begin position="38"/>
        <end position="57"/>
    </location>
</feature>
<dbReference type="InterPro" id="IPR001647">
    <property type="entry name" value="HTH_TetR"/>
</dbReference>
<evidence type="ECO:0000256" key="3">
    <source>
        <dbReference type="ARBA" id="ARBA00023163"/>
    </source>
</evidence>
<reference evidence="6 7" key="1">
    <citation type="submission" date="2018-11" db="EMBL/GenBank/DDBJ databases">
        <title>Draft genome of Simplicispira Flexivirga sp. BO-16.</title>
        <authorList>
            <person name="Im W.T."/>
        </authorList>
    </citation>
    <scope>NUCLEOTIDE SEQUENCE [LARGE SCALE GENOMIC DNA]</scope>
    <source>
        <strain evidence="6 7">BO-16</strain>
    </source>
</reference>
<dbReference type="OrthoDB" id="9796019at2"/>
<dbReference type="RefSeq" id="WP_123271275.1">
    <property type="nucleotide sequence ID" value="NZ_RJJQ01000008.1"/>
</dbReference>
<organism evidence="6 7">
    <name type="scientific">Flexivirga caeni</name>
    <dbReference type="NCBI Taxonomy" id="2294115"/>
    <lineage>
        <taxon>Bacteria</taxon>
        <taxon>Bacillati</taxon>
        <taxon>Actinomycetota</taxon>
        <taxon>Actinomycetes</taxon>
        <taxon>Micrococcales</taxon>
        <taxon>Dermacoccaceae</taxon>
        <taxon>Flexivirga</taxon>
    </lineage>
</organism>
<name>A0A3M9M9R0_9MICO</name>
<evidence type="ECO:0000313" key="6">
    <source>
        <dbReference type="EMBL" id="RNI22236.1"/>
    </source>
</evidence>
<dbReference type="InterPro" id="IPR036271">
    <property type="entry name" value="Tet_transcr_reg_TetR-rel_C_sf"/>
</dbReference>
<gene>
    <name evidence="6" type="ORF">EFY87_09685</name>
</gene>
<evidence type="ECO:0000256" key="1">
    <source>
        <dbReference type="ARBA" id="ARBA00023015"/>
    </source>
</evidence>
<feature type="domain" description="HTH tetR-type" evidence="5">
    <location>
        <begin position="15"/>
        <end position="75"/>
    </location>
</feature>
<dbReference type="SUPFAM" id="SSF46689">
    <property type="entry name" value="Homeodomain-like"/>
    <property type="match status" value="1"/>
</dbReference>
<dbReference type="EMBL" id="RJJQ01000008">
    <property type="protein sequence ID" value="RNI22236.1"/>
    <property type="molecule type" value="Genomic_DNA"/>
</dbReference>
<dbReference type="Gene3D" id="1.10.357.10">
    <property type="entry name" value="Tetracycline Repressor, domain 2"/>
    <property type="match status" value="1"/>
</dbReference>
<evidence type="ECO:0000256" key="2">
    <source>
        <dbReference type="ARBA" id="ARBA00023125"/>
    </source>
</evidence>
<keyword evidence="3" id="KW-0804">Transcription</keyword>
<keyword evidence="1" id="KW-0805">Transcription regulation</keyword>
<comment type="caution">
    <text evidence="6">The sequence shown here is derived from an EMBL/GenBank/DDBJ whole genome shotgun (WGS) entry which is preliminary data.</text>
</comment>
<proteinExistence type="predicted"/>
<accession>A0A3M9M9R0</accession>
<sequence>MVDSPTKPATRRRGRALEDALLDAAWMVLERAGYAGLTMDAVAAEASTSKSVLYRRWPSRSDLVLAMVLRRVPMAPQVDPDTGTLSGDLRALLRQVSERFISLGAAVPALAAELPGNPEIVEASRVAFGAAEALAQNIADRAAERGEIPTARLAPATLRAPLNLARFDLLMTMQPLDEAAIDALVNEVALPLYGASRSSCAHDPLPCPPHHLED</sequence>
<evidence type="ECO:0000259" key="5">
    <source>
        <dbReference type="PROSITE" id="PS50977"/>
    </source>
</evidence>
<dbReference type="InterPro" id="IPR050109">
    <property type="entry name" value="HTH-type_TetR-like_transc_reg"/>
</dbReference>